<organism evidence="2">
    <name type="scientific">Rhipicephalus appendiculatus</name>
    <name type="common">Brown ear tick</name>
    <dbReference type="NCBI Taxonomy" id="34631"/>
    <lineage>
        <taxon>Eukaryota</taxon>
        <taxon>Metazoa</taxon>
        <taxon>Ecdysozoa</taxon>
        <taxon>Arthropoda</taxon>
        <taxon>Chelicerata</taxon>
        <taxon>Arachnida</taxon>
        <taxon>Acari</taxon>
        <taxon>Parasitiformes</taxon>
        <taxon>Ixodida</taxon>
        <taxon>Ixodoidea</taxon>
        <taxon>Ixodidae</taxon>
        <taxon>Rhipicephalinae</taxon>
        <taxon>Rhipicephalus</taxon>
        <taxon>Rhipicephalus</taxon>
    </lineage>
</organism>
<protein>
    <recommendedName>
        <fullName evidence="3">Secreted protein</fullName>
    </recommendedName>
</protein>
<dbReference type="AlphaFoldDB" id="A0A131YEZ7"/>
<evidence type="ECO:0008006" key="3">
    <source>
        <dbReference type="Google" id="ProtNLM"/>
    </source>
</evidence>
<evidence type="ECO:0000256" key="1">
    <source>
        <dbReference type="SAM" id="SignalP"/>
    </source>
</evidence>
<evidence type="ECO:0000313" key="2">
    <source>
        <dbReference type="EMBL" id="JAP76666.1"/>
    </source>
</evidence>
<accession>A0A131YEZ7</accession>
<proteinExistence type="predicted"/>
<dbReference type="EMBL" id="GEDV01011891">
    <property type="protein sequence ID" value="JAP76666.1"/>
    <property type="molecule type" value="Transcribed_RNA"/>
</dbReference>
<sequence length="158" mass="17907">MLCGSANSQFTHIILYLLFFSFHVSPPRICVAQSPDRHVPRTYANNPSPSHSSRRGTRAACHWHEAKRESHLVPTLTWQPKRVPACHHTAALTDTTVHLLQVVDVVHGETTIFRCTEQQRSQQVLRPTGKKKSLLTGKRTPHITARTHAYDCRPPITH</sequence>
<keyword evidence="1" id="KW-0732">Signal</keyword>
<name>A0A131YEZ7_RHIAP</name>
<feature type="signal peptide" evidence="1">
    <location>
        <begin position="1"/>
        <end position="32"/>
    </location>
</feature>
<feature type="chain" id="PRO_5007284863" description="Secreted protein" evidence="1">
    <location>
        <begin position="33"/>
        <end position="158"/>
    </location>
</feature>
<reference evidence="2" key="1">
    <citation type="journal article" date="2016" name="Ticks Tick Borne Dis.">
        <title>De novo assembly and annotation of the salivary gland transcriptome of Rhipicephalus appendiculatus male and female ticks during blood feeding.</title>
        <authorList>
            <person name="de Castro M.H."/>
            <person name="de Klerk D."/>
            <person name="Pienaar R."/>
            <person name="Latif A.A."/>
            <person name="Rees D.J."/>
            <person name="Mans B.J."/>
        </authorList>
    </citation>
    <scope>NUCLEOTIDE SEQUENCE</scope>
    <source>
        <tissue evidence="2">Salivary glands</tissue>
    </source>
</reference>